<proteinExistence type="predicted"/>
<gene>
    <name evidence="1" type="ORF">IM811_012617</name>
</gene>
<dbReference type="Proteomes" id="UP000616885">
    <property type="component" value="Unassembled WGS sequence"/>
</dbReference>
<accession>A0A8H7TR82</accession>
<protein>
    <submittedName>
        <fullName evidence="1">Uncharacterized protein</fullName>
    </submittedName>
</protein>
<comment type="caution">
    <text evidence="1">The sequence shown here is derived from an EMBL/GenBank/DDBJ whole genome shotgun (WGS) entry which is preliminary data.</text>
</comment>
<dbReference type="AlphaFoldDB" id="A0A8H7TR82"/>
<reference evidence="1" key="1">
    <citation type="submission" date="2020-10" db="EMBL/GenBank/DDBJ databases">
        <title>High-Quality Genome Resource of Clonostachys rosea strain S41 by Oxford Nanopore Long-Read Sequencing.</title>
        <authorList>
            <person name="Wang H."/>
        </authorList>
    </citation>
    <scope>NUCLEOTIDE SEQUENCE</scope>
    <source>
        <strain evidence="1">S41</strain>
    </source>
</reference>
<dbReference type="EMBL" id="JADCTT010000004">
    <property type="protein sequence ID" value="KAF9753859.1"/>
    <property type="molecule type" value="Genomic_DNA"/>
</dbReference>
<evidence type="ECO:0000313" key="2">
    <source>
        <dbReference type="Proteomes" id="UP000616885"/>
    </source>
</evidence>
<sequence>MGRRLSVLRVEVAAHKPDCSSSDDRSFPVVHHIQVSRIVARGKQNAMRRRNHPTATARYTSNAPTKFSSSAYETAHFGGEIGHDATAAENLGKNISPLAWPLCVIAGTGHGRIDGDETQVIQRRMQGKSSAISPR</sequence>
<evidence type="ECO:0000313" key="1">
    <source>
        <dbReference type="EMBL" id="KAF9753859.1"/>
    </source>
</evidence>
<name>A0A8H7TR82_BIOOC</name>
<organism evidence="1 2">
    <name type="scientific">Bionectria ochroleuca</name>
    <name type="common">Gliocladium roseum</name>
    <dbReference type="NCBI Taxonomy" id="29856"/>
    <lineage>
        <taxon>Eukaryota</taxon>
        <taxon>Fungi</taxon>
        <taxon>Dikarya</taxon>
        <taxon>Ascomycota</taxon>
        <taxon>Pezizomycotina</taxon>
        <taxon>Sordariomycetes</taxon>
        <taxon>Hypocreomycetidae</taxon>
        <taxon>Hypocreales</taxon>
        <taxon>Bionectriaceae</taxon>
        <taxon>Clonostachys</taxon>
    </lineage>
</organism>